<evidence type="ECO:0000256" key="2">
    <source>
        <dbReference type="ARBA" id="ARBA00022617"/>
    </source>
</evidence>
<keyword evidence="1" id="KW-0813">Transport</keyword>
<dbReference type="GO" id="GO:0009055">
    <property type="term" value="F:electron transfer activity"/>
    <property type="evidence" value="ECO:0007669"/>
    <property type="project" value="InterPro"/>
</dbReference>
<dbReference type="AlphaFoldDB" id="A0A2T0X5Y0"/>
<dbReference type="Proteomes" id="UP000238392">
    <property type="component" value="Unassembled WGS sequence"/>
</dbReference>
<sequence length="126" mass="13316">MKTILTAAATLIALSAPAFAEGDAAKGEKEFKRCKACHTIDEGGANKTGPNLYGVVGRAPGVVAEFGYSSDLLAYAENNPDAVWDAETLAAYIPNPSEFIGGKSKMTAQRVKKMEDLIAYLDSVDN</sequence>
<dbReference type="SUPFAM" id="SSF46626">
    <property type="entry name" value="Cytochrome c"/>
    <property type="match status" value="1"/>
</dbReference>
<keyword evidence="10" id="KW-1185">Reference proteome</keyword>
<feature type="signal peptide" evidence="7">
    <location>
        <begin position="1"/>
        <end position="20"/>
    </location>
</feature>
<dbReference type="PANTHER" id="PTHR11961">
    <property type="entry name" value="CYTOCHROME C"/>
    <property type="match status" value="1"/>
</dbReference>
<evidence type="ECO:0000313" key="9">
    <source>
        <dbReference type="EMBL" id="PRY94327.1"/>
    </source>
</evidence>
<dbReference type="PRINTS" id="PR00604">
    <property type="entry name" value="CYTCHRMECIAB"/>
</dbReference>
<proteinExistence type="predicted"/>
<name>A0A2T0X5Y0_9RHOB</name>
<dbReference type="GO" id="GO:0020037">
    <property type="term" value="F:heme binding"/>
    <property type="evidence" value="ECO:0007669"/>
    <property type="project" value="InterPro"/>
</dbReference>
<dbReference type="Gene3D" id="1.10.760.10">
    <property type="entry name" value="Cytochrome c-like domain"/>
    <property type="match status" value="1"/>
</dbReference>
<dbReference type="Pfam" id="PF00034">
    <property type="entry name" value="Cytochrom_C"/>
    <property type="match status" value="1"/>
</dbReference>
<dbReference type="OrthoDB" id="9805828at2"/>
<evidence type="ECO:0000256" key="6">
    <source>
        <dbReference type="PROSITE-ProRule" id="PRU00433"/>
    </source>
</evidence>
<dbReference type="InterPro" id="IPR009056">
    <property type="entry name" value="Cyt_c-like_dom"/>
</dbReference>
<gene>
    <name evidence="9" type="ORF">CLV74_101464</name>
</gene>
<evidence type="ECO:0000256" key="7">
    <source>
        <dbReference type="SAM" id="SignalP"/>
    </source>
</evidence>
<accession>A0A2T0X5Y0</accession>
<organism evidence="9 10">
    <name type="scientific">Donghicola tyrosinivorans</name>
    <dbReference type="NCBI Taxonomy" id="1652492"/>
    <lineage>
        <taxon>Bacteria</taxon>
        <taxon>Pseudomonadati</taxon>
        <taxon>Pseudomonadota</taxon>
        <taxon>Alphaproteobacteria</taxon>
        <taxon>Rhodobacterales</taxon>
        <taxon>Roseobacteraceae</taxon>
        <taxon>Donghicola</taxon>
    </lineage>
</organism>
<dbReference type="InterPro" id="IPR002327">
    <property type="entry name" value="Cyt_c_1A/1B"/>
</dbReference>
<keyword evidence="5 6" id="KW-0408">Iron</keyword>
<dbReference type="InterPro" id="IPR036909">
    <property type="entry name" value="Cyt_c-like_dom_sf"/>
</dbReference>
<dbReference type="GO" id="GO:0046872">
    <property type="term" value="F:metal ion binding"/>
    <property type="evidence" value="ECO:0007669"/>
    <property type="project" value="UniProtKB-KW"/>
</dbReference>
<feature type="domain" description="Cytochrome c" evidence="8">
    <location>
        <begin position="22"/>
        <end position="125"/>
    </location>
</feature>
<keyword evidence="7" id="KW-0732">Signal</keyword>
<evidence type="ECO:0000313" key="10">
    <source>
        <dbReference type="Proteomes" id="UP000238392"/>
    </source>
</evidence>
<dbReference type="RefSeq" id="WP_106262576.1">
    <property type="nucleotide sequence ID" value="NZ_PVTQ01000001.1"/>
</dbReference>
<evidence type="ECO:0000259" key="8">
    <source>
        <dbReference type="PROSITE" id="PS51007"/>
    </source>
</evidence>
<dbReference type="EMBL" id="PVTQ01000001">
    <property type="protein sequence ID" value="PRY94327.1"/>
    <property type="molecule type" value="Genomic_DNA"/>
</dbReference>
<comment type="caution">
    <text evidence="9">The sequence shown here is derived from an EMBL/GenBank/DDBJ whole genome shotgun (WGS) entry which is preliminary data.</text>
</comment>
<keyword evidence="4" id="KW-0249">Electron transport</keyword>
<evidence type="ECO:0000256" key="3">
    <source>
        <dbReference type="ARBA" id="ARBA00022723"/>
    </source>
</evidence>
<feature type="chain" id="PRO_5015522683" evidence="7">
    <location>
        <begin position="21"/>
        <end position="126"/>
    </location>
</feature>
<dbReference type="PROSITE" id="PS51007">
    <property type="entry name" value="CYTC"/>
    <property type="match status" value="1"/>
</dbReference>
<evidence type="ECO:0000256" key="4">
    <source>
        <dbReference type="ARBA" id="ARBA00022982"/>
    </source>
</evidence>
<protein>
    <submittedName>
        <fullName evidence="9">Cytochrome c</fullName>
    </submittedName>
</protein>
<evidence type="ECO:0000256" key="1">
    <source>
        <dbReference type="ARBA" id="ARBA00022448"/>
    </source>
</evidence>
<evidence type="ECO:0000256" key="5">
    <source>
        <dbReference type="ARBA" id="ARBA00023004"/>
    </source>
</evidence>
<reference evidence="9 10" key="1">
    <citation type="submission" date="2018-03" db="EMBL/GenBank/DDBJ databases">
        <title>Genomic Encyclopedia of Archaeal and Bacterial Type Strains, Phase II (KMG-II): from individual species to whole genera.</title>
        <authorList>
            <person name="Goeker M."/>
        </authorList>
    </citation>
    <scope>NUCLEOTIDE SEQUENCE [LARGE SCALE GENOMIC DNA]</scope>
    <source>
        <strain evidence="9 10">DSM 100212</strain>
    </source>
</reference>
<keyword evidence="2 6" id="KW-0349">Heme</keyword>
<keyword evidence="3 6" id="KW-0479">Metal-binding</keyword>